<comment type="caution">
    <text evidence="6">The sequence shown here is derived from an EMBL/GenBank/DDBJ whole genome shotgun (WGS) entry which is preliminary data.</text>
</comment>
<accession>A0AAW8TRR8</accession>
<dbReference type="AlphaFoldDB" id="A0AAW8TRR8"/>
<evidence type="ECO:0000259" key="5">
    <source>
        <dbReference type="PROSITE" id="PS50893"/>
    </source>
</evidence>
<dbReference type="Gene3D" id="3.40.50.300">
    <property type="entry name" value="P-loop containing nucleotide triphosphate hydrolases"/>
    <property type="match status" value="1"/>
</dbReference>
<evidence type="ECO:0000313" key="7">
    <source>
        <dbReference type="Proteomes" id="UP001256711"/>
    </source>
</evidence>
<dbReference type="SUPFAM" id="SSF52540">
    <property type="entry name" value="P-loop containing nucleoside triphosphate hydrolases"/>
    <property type="match status" value="1"/>
</dbReference>
<dbReference type="Pfam" id="PF00005">
    <property type="entry name" value="ABC_tran"/>
    <property type="match status" value="1"/>
</dbReference>
<reference evidence="6" key="1">
    <citation type="submission" date="2023-03" db="EMBL/GenBank/DDBJ databases">
        <authorList>
            <person name="Shen W."/>
            <person name="Cai J."/>
        </authorList>
    </citation>
    <scope>NUCLEOTIDE SEQUENCE</scope>
    <source>
        <strain evidence="6">B226-2</strain>
    </source>
</reference>
<dbReference type="CDD" id="cd03230">
    <property type="entry name" value="ABC_DR_subfamily_A"/>
    <property type="match status" value="1"/>
</dbReference>
<evidence type="ECO:0000256" key="4">
    <source>
        <dbReference type="ARBA" id="ARBA00022840"/>
    </source>
</evidence>
<dbReference type="InterPro" id="IPR003593">
    <property type="entry name" value="AAA+_ATPase"/>
</dbReference>
<dbReference type="Proteomes" id="UP001256711">
    <property type="component" value="Unassembled WGS sequence"/>
</dbReference>
<dbReference type="PROSITE" id="PS50893">
    <property type="entry name" value="ABC_TRANSPORTER_2"/>
    <property type="match status" value="1"/>
</dbReference>
<proteinExistence type="inferred from homology"/>
<feature type="domain" description="ABC transporter" evidence="5">
    <location>
        <begin position="4"/>
        <end position="231"/>
    </location>
</feature>
<protein>
    <submittedName>
        <fullName evidence="6">ABC transporter ATP-binding protein</fullName>
    </submittedName>
</protein>
<dbReference type="InterPro" id="IPR027417">
    <property type="entry name" value="P-loop_NTPase"/>
</dbReference>
<dbReference type="InterPro" id="IPR025302">
    <property type="entry name" value="DrrA1/2-like_C"/>
</dbReference>
<sequence>MNALTLANVTKQFGGKKILQGVDLAVPAGSIYGFVGENGAGKTTTLKILLGLLAADSGSVSLFQNPVTFGQVLPEKVGYLPDVPSFYPYMRAGEYLHYAGKIAGLSREQIKTRSEAVLAQVGLTGVNKRIGNYSRGMKQRLGLAQALLNEPELLICDEPTSALDPLGRKAFLEIFQSLKGQTTILFSTHLLTDVEAICDDVAILHQGKIALAGSLSELKNTHGHYVYELHFPKVQDTQRLMELLQKADWAVTEERQVLHVTVTDYQKDGQRLLQLITEAKLVPERFELVKPSLEEVFLKVVQGQ</sequence>
<evidence type="ECO:0000256" key="2">
    <source>
        <dbReference type="ARBA" id="ARBA00022448"/>
    </source>
</evidence>
<evidence type="ECO:0000256" key="1">
    <source>
        <dbReference type="ARBA" id="ARBA00005417"/>
    </source>
</evidence>
<dbReference type="EMBL" id="JARQBJ010000001">
    <property type="protein sequence ID" value="MDT2808998.1"/>
    <property type="molecule type" value="Genomic_DNA"/>
</dbReference>
<comment type="similarity">
    <text evidence="1">Belongs to the ABC transporter superfamily.</text>
</comment>
<dbReference type="PANTHER" id="PTHR43335:SF4">
    <property type="entry name" value="ABC TRANSPORTER, ATP-BINDING PROTEIN"/>
    <property type="match status" value="1"/>
</dbReference>
<dbReference type="GO" id="GO:0005524">
    <property type="term" value="F:ATP binding"/>
    <property type="evidence" value="ECO:0007669"/>
    <property type="project" value="UniProtKB-KW"/>
</dbReference>
<dbReference type="PANTHER" id="PTHR43335">
    <property type="entry name" value="ABC TRANSPORTER, ATP-BINDING PROTEIN"/>
    <property type="match status" value="1"/>
</dbReference>
<gene>
    <name evidence="6" type="ORF">P7H43_00600</name>
</gene>
<dbReference type="SMART" id="SM00382">
    <property type="entry name" value="AAA"/>
    <property type="match status" value="1"/>
</dbReference>
<dbReference type="Pfam" id="PF13732">
    <property type="entry name" value="DrrA1-3_C"/>
    <property type="match status" value="1"/>
</dbReference>
<dbReference type="GO" id="GO:0016887">
    <property type="term" value="F:ATP hydrolysis activity"/>
    <property type="evidence" value="ECO:0007669"/>
    <property type="project" value="InterPro"/>
</dbReference>
<name>A0AAW8TRR8_9ENTE</name>
<keyword evidence="4 6" id="KW-0067">ATP-binding</keyword>
<organism evidence="6 7">
    <name type="scientific">Enterococcus asini</name>
    <dbReference type="NCBI Taxonomy" id="57732"/>
    <lineage>
        <taxon>Bacteria</taxon>
        <taxon>Bacillati</taxon>
        <taxon>Bacillota</taxon>
        <taxon>Bacilli</taxon>
        <taxon>Lactobacillales</taxon>
        <taxon>Enterococcaceae</taxon>
        <taxon>Enterococcus</taxon>
    </lineage>
</organism>
<dbReference type="RefSeq" id="WP_270596247.1">
    <property type="nucleotide sequence ID" value="NZ_JAQESC010000001.1"/>
</dbReference>
<evidence type="ECO:0000313" key="6">
    <source>
        <dbReference type="EMBL" id="MDT2808998.1"/>
    </source>
</evidence>
<keyword evidence="3" id="KW-0547">Nucleotide-binding</keyword>
<evidence type="ECO:0000256" key="3">
    <source>
        <dbReference type="ARBA" id="ARBA00022741"/>
    </source>
</evidence>
<keyword evidence="2" id="KW-0813">Transport</keyword>
<dbReference type="InterPro" id="IPR003439">
    <property type="entry name" value="ABC_transporter-like_ATP-bd"/>
</dbReference>